<dbReference type="EMBL" id="CAADRA010002281">
    <property type="protein sequence ID" value="VFT82986.1"/>
    <property type="molecule type" value="Genomic_DNA"/>
</dbReference>
<reference evidence="8 9" key="1">
    <citation type="submission" date="2019-03" db="EMBL/GenBank/DDBJ databases">
        <authorList>
            <person name="Gaulin E."/>
            <person name="Dumas B."/>
        </authorList>
    </citation>
    <scope>NUCLEOTIDE SEQUENCE [LARGE SCALE GENOMIC DNA]</scope>
    <source>
        <strain evidence="8">CBS 568.67</strain>
    </source>
</reference>
<dbReference type="OrthoDB" id="10265891at2759"/>
<keyword evidence="5" id="KW-0560">Oxidoreductase</keyword>
<dbReference type="Gene3D" id="3.20.20.70">
    <property type="entry name" value="Aldolase class I"/>
    <property type="match status" value="1"/>
</dbReference>
<dbReference type="InterPro" id="IPR004136">
    <property type="entry name" value="NMO"/>
</dbReference>
<dbReference type="CDD" id="cd04730">
    <property type="entry name" value="NPD_like"/>
    <property type="match status" value="1"/>
</dbReference>
<sequence length="373" mass="39432">MGSLVHTLGLRLPIIQAPMYGVSTPSLVAKVAKYGALGSFGAGVLPPDVLRQSLDNLVRLVPDKRFNVNLFVESTHPSSSFDTDANWHAFEELLAPVRAAVGVDPTPRAVDRTPAPSSSYLLDAHVALVQEFRPSVVSFCFGVLDRAVIRECQAFAHVIGTATSVEEAIALEEAGVDAIVAQGRVVLCRSRRLTLLFSVGGEAGGHRGTFLELSANDAQIGTLVLVPQICDAVRVPVIAAGGITDARHVTAALALGADAVQVGSAFVGTPESAASPAWKASLGTHHASTATTVTRGLTGRHARMLRNDLVDRLQPHEAWAASSPRQRRRMADIIQQKDGRFSALLVGQGHRACENGASVHDVLARLVGRPLEA</sequence>
<dbReference type="PANTHER" id="PTHR42747:SF3">
    <property type="entry name" value="NITRONATE MONOOXYGENASE-RELATED"/>
    <property type="match status" value="1"/>
</dbReference>
<name>A0A485KHN9_9STRA</name>
<reference evidence="7" key="2">
    <citation type="submission" date="2019-06" db="EMBL/GenBank/DDBJ databases">
        <title>Genomics analysis of Aphanomyces spp. identifies a new class of oomycete effector associated with host adaptation.</title>
        <authorList>
            <person name="Gaulin E."/>
        </authorList>
    </citation>
    <scope>NUCLEOTIDE SEQUENCE</scope>
    <source>
        <strain evidence="7">CBS 578.67</strain>
    </source>
</reference>
<keyword evidence="3" id="KW-0285">Flavoprotein</keyword>
<evidence type="ECO:0000313" key="8">
    <source>
        <dbReference type="EMBL" id="VFT82986.1"/>
    </source>
</evidence>
<evidence type="ECO:0000256" key="4">
    <source>
        <dbReference type="ARBA" id="ARBA00022643"/>
    </source>
</evidence>
<gene>
    <name evidence="8" type="primary">Aste57867_5969</name>
    <name evidence="7" type="ORF">As57867_005955</name>
    <name evidence="8" type="ORF">ASTE57867_5969</name>
</gene>
<evidence type="ECO:0000256" key="2">
    <source>
        <dbReference type="ARBA" id="ARBA00009881"/>
    </source>
</evidence>
<evidence type="ECO:0000256" key="3">
    <source>
        <dbReference type="ARBA" id="ARBA00022630"/>
    </source>
</evidence>
<accession>A0A485KHN9</accession>
<evidence type="ECO:0000313" key="7">
    <source>
        <dbReference type="EMBL" id="KAF0709379.1"/>
    </source>
</evidence>
<protein>
    <submittedName>
        <fullName evidence="8">Aste57867_5969 protein</fullName>
    </submittedName>
</protein>
<evidence type="ECO:0000256" key="5">
    <source>
        <dbReference type="ARBA" id="ARBA00023002"/>
    </source>
</evidence>
<dbReference type="SUPFAM" id="SSF51412">
    <property type="entry name" value="Inosine monophosphate dehydrogenase (IMPDH)"/>
    <property type="match status" value="1"/>
</dbReference>
<dbReference type="GO" id="GO:0018580">
    <property type="term" value="F:nitronate monooxygenase activity"/>
    <property type="evidence" value="ECO:0007669"/>
    <property type="project" value="InterPro"/>
</dbReference>
<dbReference type="AlphaFoldDB" id="A0A485KHN9"/>
<proteinExistence type="inferred from homology"/>
<dbReference type="PANTHER" id="PTHR42747">
    <property type="entry name" value="NITRONATE MONOOXYGENASE-RELATED"/>
    <property type="match status" value="1"/>
</dbReference>
<evidence type="ECO:0000256" key="6">
    <source>
        <dbReference type="ARBA" id="ARBA00023033"/>
    </source>
</evidence>
<organism evidence="8 9">
    <name type="scientific">Aphanomyces stellatus</name>
    <dbReference type="NCBI Taxonomy" id="120398"/>
    <lineage>
        <taxon>Eukaryota</taxon>
        <taxon>Sar</taxon>
        <taxon>Stramenopiles</taxon>
        <taxon>Oomycota</taxon>
        <taxon>Saprolegniomycetes</taxon>
        <taxon>Saprolegniales</taxon>
        <taxon>Verrucalvaceae</taxon>
        <taxon>Aphanomyces</taxon>
    </lineage>
</organism>
<evidence type="ECO:0000256" key="1">
    <source>
        <dbReference type="ARBA" id="ARBA00001917"/>
    </source>
</evidence>
<evidence type="ECO:0000313" key="9">
    <source>
        <dbReference type="Proteomes" id="UP000332933"/>
    </source>
</evidence>
<comment type="cofactor">
    <cofactor evidence="1">
        <name>FMN</name>
        <dbReference type="ChEBI" id="CHEBI:58210"/>
    </cofactor>
</comment>
<keyword evidence="6" id="KW-0503">Monooxygenase</keyword>
<dbReference type="Proteomes" id="UP000332933">
    <property type="component" value="Unassembled WGS sequence"/>
</dbReference>
<dbReference type="EMBL" id="VJMH01002279">
    <property type="protein sequence ID" value="KAF0709379.1"/>
    <property type="molecule type" value="Genomic_DNA"/>
</dbReference>
<dbReference type="Pfam" id="PF03060">
    <property type="entry name" value="NMO"/>
    <property type="match status" value="2"/>
</dbReference>
<keyword evidence="9" id="KW-1185">Reference proteome</keyword>
<comment type="similarity">
    <text evidence="2">Belongs to the nitronate monooxygenase family. NMO class I subfamily.</text>
</comment>
<keyword evidence="4" id="KW-0288">FMN</keyword>
<dbReference type="InterPro" id="IPR013785">
    <property type="entry name" value="Aldolase_TIM"/>
</dbReference>